<proteinExistence type="inferred from homology"/>
<dbReference type="AlphaFoldDB" id="A0A9D9D8Y7"/>
<dbReference type="Pfam" id="PF01081">
    <property type="entry name" value="Aldolase"/>
    <property type="match status" value="1"/>
</dbReference>
<evidence type="ECO:0000256" key="3">
    <source>
        <dbReference type="ARBA" id="ARBA00011233"/>
    </source>
</evidence>
<comment type="caution">
    <text evidence="6">The sequence shown here is derived from an EMBL/GenBank/DDBJ whole genome shotgun (WGS) entry which is preliminary data.</text>
</comment>
<protein>
    <submittedName>
        <fullName evidence="6">Bifunctional 2-keto-4-hydroxyglutarate aldolase/2-keto-3-deoxy-6-phosphogluconate aldolase</fullName>
        <ecNumber evidence="6">4.1.2.14</ecNumber>
        <ecNumber evidence="6">4.1.3.16</ecNumber>
    </submittedName>
</protein>
<accession>A0A9D9D8Y7</accession>
<evidence type="ECO:0000256" key="2">
    <source>
        <dbReference type="ARBA" id="ARBA00006906"/>
    </source>
</evidence>
<keyword evidence="4 6" id="KW-0456">Lyase</keyword>
<dbReference type="CDD" id="cd00452">
    <property type="entry name" value="KDPG_aldolase"/>
    <property type="match status" value="1"/>
</dbReference>
<evidence type="ECO:0000313" key="6">
    <source>
        <dbReference type="EMBL" id="MBO8414135.1"/>
    </source>
</evidence>
<name>A0A9D9D8Y7_9BACL</name>
<evidence type="ECO:0000313" key="7">
    <source>
        <dbReference type="Proteomes" id="UP000823629"/>
    </source>
</evidence>
<dbReference type="EC" id="4.1.3.16" evidence="6"/>
<dbReference type="EMBL" id="JADING010000044">
    <property type="protein sequence ID" value="MBO8414135.1"/>
    <property type="molecule type" value="Genomic_DNA"/>
</dbReference>
<dbReference type="EC" id="4.1.2.14" evidence="6"/>
<dbReference type="Proteomes" id="UP000823629">
    <property type="component" value="Unassembled WGS sequence"/>
</dbReference>
<organism evidence="6 7">
    <name type="scientific">Candidatus Scatoplasma merdavium</name>
    <dbReference type="NCBI Taxonomy" id="2840932"/>
    <lineage>
        <taxon>Bacteria</taxon>
        <taxon>Bacillati</taxon>
        <taxon>Bacillota</taxon>
        <taxon>Bacilli</taxon>
        <taxon>Bacillales</taxon>
        <taxon>Candidatus Scatoplasma</taxon>
    </lineage>
</organism>
<evidence type="ECO:0000256" key="5">
    <source>
        <dbReference type="ARBA" id="ARBA00023277"/>
    </source>
</evidence>
<evidence type="ECO:0000256" key="4">
    <source>
        <dbReference type="ARBA" id="ARBA00023239"/>
    </source>
</evidence>
<dbReference type="GO" id="GO:0008675">
    <property type="term" value="F:2-dehydro-3-deoxy-phosphogluconate aldolase activity"/>
    <property type="evidence" value="ECO:0007669"/>
    <property type="project" value="UniProtKB-EC"/>
</dbReference>
<dbReference type="SUPFAM" id="SSF51569">
    <property type="entry name" value="Aldolase"/>
    <property type="match status" value="1"/>
</dbReference>
<dbReference type="Gene3D" id="3.20.20.70">
    <property type="entry name" value="Aldolase class I"/>
    <property type="match status" value="1"/>
</dbReference>
<dbReference type="PANTHER" id="PTHR30246">
    <property type="entry name" value="2-KETO-3-DEOXY-6-PHOSPHOGLUCONATE ALDOLASE"/>
    <property type="match status" value="1"/>
</dbReference>
<dbReference type="GO" id="GO:0008700">
    <property type="term" value="F:(R,S)-4-hydroxy-2-oxoglutarate aldolase activity"/>
    <property type="evidence" value="ECO:0007669"/>
    <property type="project" value="UniProtKB-EC"/>
</dbReference>
<sequence>MKGDIVRDLLKCGVVAVIRANSVEEAKKLADCCVKGGIVGLEITFTVPGADEVIAQLAADNDAKYIVGAGTVLDATTARLAIMKGAKFIVAPNFDQEVAELCNLYQIPYMPGCYTITEITRAMKAGADVIKIFPGSQASPSYFKAVHGPLPQANLMPTGGVDIGNVKDWIQAGAVAVGTGSSLTAPAKKGDYEGVVKNARAFVEAVAEAKKGL</sequence>
<dbReference type="NCBIfam" id="TIGR01182">
    <property type="entry name" value="eda"/>
    <property type="match status" value="1"/>
</dbReference>
<comment type="subunit">
    <text evidence="3">Homotrimer.</text>
</comment>
<comment type="pathway">
    <text evidence="1">Carbohydrate acid metabolism.</text>
</comment>
<comment type="similarity">
    <text evidence="2">Belongs to the KHG/KDPG aldolase family.</text>
</comment>
<keyword evidence="5" id="KW-0119">Carbohydrate metabolism</keyword>
<dbReference type="NCBIfam" id="NF005119">
    <property type="entry name" value="PRK06552.1"/>
    <property type="match status" value="1"/>
</dbReference>
<dbReference type="PANTHER" id="PTHR30246:SF1">
    <property type="entry name" value="2-DEHYDRO-3-DEOXY-6-PHOSPHOGALACTONATE ALDOLASE-RELATED"/>
    <property type="match status" value="1"/>
</dbReference>
<reference evidence="6" key="1">
    <citation type="submission" date="2020-10" db="EMBL/GenBank/DDBJ databases">
        <authorList>
            <person name="Gilroy R."/>
        </authorList>
    </citation>
    <scope>NUCLEOTIDE SEQUENCE</scope>
    <source>
        <strain evidence="6">1748</strain>
    </source>
</reference>
<evidence type="ECO:0000256" key="1">
    <source>
        <dbReference type="ARBA" id="ARBA00004761"/>
    </source>
</evidence>
<reference evidence="6" key="2">
    <citation type="journal article" date="2021" name="PeerJ">
        <title>Extensive microbial diversity within the chicken gut microbiome revealed by metagenomics and culture.</title>
        <authorList>
            <person name="Gilroy R."/>
            <person name="Ravi A."/>
            <person name="Getino M."/>
            <person name="Pursley I."/>
            <person name="Horton D.L."/>
            <person name="Alikhan N.F."/>
            <person name="Baker D."/>
            <person name="Gharbi K."/>
            <person name="Hall N."/>
            <person name="Watson M."/>
            <person name="Adriaenssens E.M."/>
            <person name="Foster-Nyarko E."/>
            <person name="Jarju S."/>
            <person name="Secka A."/>
            <person name="Antonio M."/>
            <person name="Oren A."/>
            <person name="Chaudhuri R.R."/>
            <person name="La Ragione R."/>
            <person name="Hildebrand F."/>
            <person name="Pallen M.J."/>
        </authorList>
    </citation>
    <scope>NUCLEOTIDE SEQUENCE</scope>
    <source>
        <strain evidence="6">1748</strain>
    </source>
</reference>
<gene>
    <name evidence="6" type="ORF">IAC78_01460</name>
</gene>
<dbReference type="InterPro" id="IPR013785">
    <property type="entry name" value="Aldolase_TIM"/>
</dbReference>
<dbReference type="InterPro" id="IPR000887">
    <property type="entry name" value="Aldlse_KDPG_KHG"/>
</dbReference>